<accession>A0AAD4QZC1</accession>
<dbReference type="PROSITE" id="PS50010">
    <property type="entry name" value="DH_2"/>
    <property type="match status" value="1"/>
</dbReference>
<dbReference type="GO" id="GO:0005085">
    <property type="term" value="F:guanyl-nucleotide exchange factor activity"/>
    <property type="evidence" value="ECO:0007669"/>
    <property type="project" value="UniProtKB-KW"/>
</dbReference>
<dbReference type="InterPro" id="IPR055251">
    <property type="entry name" value="SOS1_NGEF_PH"/>
</dbReference>
<dbReference type="SMART" id="SM00325">
    <property type="entry name" value="RhoGEF"/>
    <property type="match status" value="1"/>
</dbReference>
<evidence type="ECO:0000256" key="3">
    <source>
        <dbReference type="PROSITE-ProRule" id="PRU00192"/>
    </source>
</evidence>
<evidence type="ECO:0000259" key="7">
    <source>
        <dbReference type="PROSITE" id="PS50010"/>
    </source>
</evidence>
<dbReference type="InterPro" id="IPR053086">
    <property type="entry name" value="RhoGEF_domain"/>
</dbReference>
<dbReference type="GO" id="GO:0035556">
    <property type="term" value="P:intracellular signal transduction"/>
    <property type="evidence" value="ECO:0007669"/>
    <property type="project" value="InterPro"/>
</dbReference>
<evidence type="ECO:0000256" key="1">
    <source>
        <dbReference type="ARBA" id="ARBA00022443"/>
    </source>
</evidence>
<proteinExistence type="predicted"/>
<feature type="compositionally biased region" description="Basic residues" evidence="4">
    <location>
        <begin position="161"/>
        <end position="172"/>
    </location>
</feature>
<dbReference type="Gene3D" id="2.30.30.40">
    <property type="entry name" value="SH3 Domains"/>
    <property type="match status" value="1"/>
</dbReference>
<dbReference type="Gene3D" id="1.20.900.10">
    <property type="entry name" value="Dbl homology (DH) domain"/>
    <property type="match status" value="1"/>
</dbReference>
<dbReference type="SMART" id="SM00326">
    <property type="entry name" value="SH3"/>
    <property type="match status" value="1"/>
</dbReference>
<sequence>MPRKSKTSTDNIKSNTANGVSHISIGSDDSSMPMKQKHQSMFRQRNAPGRDSTPTKRNAPDAAVPGRFPLSQEDDDTILYQQPRALLRGNFALQQKRSRSQPLCQHRNQSANSGTVMAQPIMATYIDDYMDENFAVDYERPDIAIVPSTSYGFYDQANLPPRRRRHLPRSHLSRADRFSIDSEAGNSSQDSGIRSSMHSNSSSNGSGEGNTGQNDKYPQNKSSTTSSSYNPSSMLMVEAIWDHVAMLADELPFANGDIITVLDASSNSGLWYGMCRDSTGWFPASYVRVKTAVDFPKRLSSNSFSSSTNSGELSEDVDALIEEEDELTAEEFPQQMRFLRRKIVEELLETERDYVQLLQNLVQGFLEQCRRRSELFGEERTNRIFGNIEQLVAVHTKLLREMEMCFDQTKPERTCLATVFLRNSPSFSVYTEYCNNRPVSCAELAILEQTPQFHHFFEACRLLRGMPKLSLEGFLLTPVQRVCRYPLQLFELLKATPHRHPDRNTLEHAHKTMRAVAAHINDAKRRMDAIQKIILWQKNVHGFRGPDLVDNNHRMLISGEMHCRALMRQGSAGSVVQWSKTVHVYLFDQSIVLCKKDVLKKNSLVFKERMSLQSTSVNDLHDGKEPATGANLKNSFKLSGPTREYIFTSPDPATKGLWLEALRTRPRPSPPSTSEKRLALITLNYN</sequence>
<dbReference type="InterPro" id="IPR036028">
    <property type="entry name" value="SH3-like_dom_sf"/>
</dbReference>
<dbReference type="Pfam" id="PF00621">
    <property type="entry name" value="RhoGEF"/>
    <property type="match status" value="1"/>
</dbReference>
<feature type="region of interest" description="Disordered" evidence="4">
    <location>
        <begin position="154"/>
        <end position="229"/>
    </location>
</feature>
<feature type="region of interest" description="Disordered" evidence="4">
    <location>
        <begin position="1"/>
        <end position="71"/>
    </location>
</feature>
<reference evidence="8" key="1">
    <citation type="submission" date="2022-01" db="EMBL/GenBank/DDBJ databases">
        <title>Genome Sequence Resource for Two Populations of Ditylenchus destructor, the Migratory Endoparasitic Phytonematode.</title>
        <authorList>
            <person name="Zhang H."/>
            <person name="Lin R."/>
            <person name="Xie B."/>
        </authorList>
    </citation>
    <scope>NUCLEOTIDE SEQUENCE</scope>
    <source>
        <strain evidence="8">BazhouSP</strain>
    </source>
</reference>
<feature type="domain" description="DH" evidence="7">
    <location>
        <begin position="339"/>
        <end position="523"/>
    </location>
</feature>
<comment type="caution">
    <text evidence="8">The sequence shown here is derived from an EMBL/GenBank/DDBJ whole genome shotgun (WGS) entry which is preliminary data.</text>
</comment>
<gene>
    <name evidence="8" type="ORF">DdX_17060</name>
</gene>
<dbReference type="AlphaFoldDB" id="A0AAD4QZC1"/>
<name>A0AAD4QZC1_9BILA</name>
<dbReference type="PROSITE" id="PS50002">
    <property type="entry name" value="SH3"/>
    <property type="match status" value="1"/>
</dbReference>
<dbReference type="SUPFAM" id="SSF50044">
    <property type="entry name" value="SH3-domain"/>
    <property type="match status" value="1"/>
</dbReference>
<evidence type="ECO:0000259" key="6">
    <source>
        <dbReference type="PROSITE" id="PS50003"/>
    </source>
</evidence>
<dbReference type="PROSITE" id="PS00741">
    <property type="entry name" value="DH_1"/>
    <property type="match status" value="1"/>
</dbReference>
<dbReference type="InterPro" id="IPR001849">
    <property type="entry name" value="PH_domain"/>
</dbReference>
<protein>
    <submittedName>
        <fullName evidence="8">RhoGEF domain-containing protein</fullName>
    </submittedName>
</protein>
<evidence type="ECO:0000256" key="2">
    <source>
        <dbReference type="ARBA" id="ARBA00022658"/>
    </source>
</evidence>
<dbReference type="InterPro" id="IPR011993">
    <property type="entry name" value="PH-like_dom_sf"/>
</dbReference>
<evidence type="ECO:0000313" key="8">
    <source>
        <dbReference type="EMBL" id="KAI1699859.1"/>
    </source>
</evidence>
<feature type="domain" description="PH" evidence="6">
    <location>
        <begin position="554"/>
        <end position="667"/>
    </location>
</feature>
<evidence type="ECO:0000313" key="9">
    <source>
        <dbReference type="Proteomes" id="UP001201812"/>
    </source>
</evidence>
<feature type="domain" description="SH3" evidence="5">
    <location>
        <begin position="232"/>
        <end position="292"/>
    </location>
</feature>
<organism evidence="8 9">
    <name type="scientific">Ditylenchus destructor</name>
    <dbReference type="NCBI Taxonomy" id="166010"/>
    <lineage>
        <taxon>Eukaryota</taxon>
        <taxon>Metazoa</taxon>
        <taxon>Ecdysozoa</taxon>
        <taxon>Nematoda</taxon>
        <taxon>Chromadorea</taxon>
        <taxon>Rhabditida</taxon>
        <taxon>Tylenchina</taxon>
        <taxon>Tylenchomorpha</taxon>
        <taxon>Sphaerularioidea</taxon>
        <taxon>Anguinidae</taxon>
        <taxon>Anguininae</taxon>
        <taxon>Ditylenchus</taxon>
    </lineage>
</organism>
<dbReference type="PANTHER" id="PTHR45834:SF3">
    <property type="entry name" value="RHO GUANINE NUCLEOTIDE EXCHANGE FACTOR 3, ISOFORM L"/>
    <property type="match status" value="1"/>
</dbReference>
<evidence type="ECO:0000256" key="4">
    <source>
        <dbReference type="SAM" id="MobiDB-lite"/>
    </source>
</evidence>
<dbReference type="CDD" id="cd00160">
    <property type="entry name" value="RhoGEF"/>
    <property type="match status" value="1"/>
</dbReference>
<dbReference type="Gene3D" id="2.30.29.30">
    <property type="entry name" value="Pleckstrin-homology domain (PH domain)/Phosphotyrosine-binding domain (PTB)"/>
    <property type="match status" value="1"/>
</dbReference>
<dbReference type="InterPro" id="IPR001331">
    <property type="entry name" value="GDS_CDC24_CS"/>
</dbReference>
<dbReference type="InterPro" id="IPR000219">
    <property type="entry name" value="DH_dom"/>
</dbReference>
<dbReference type="SUPFAM" id="SSF50729">
    <property type="entry name" value="PH domain-like"/>
    <property type="match status" value="1"/>
</dbReference>
<dbReference type="PROSITE" id="PS50003">
    <property type="entry name" value="PH_DOMAIN"/>
    <property type="match status" value="1"/>
</dbReference>
<keyword evidence="9" id="KW-1185">Reference proteome</keyword>
<dbReference type="SMART" id="SM00233">
    <property type="entry name" value="PH"/>
    <property type="match status" value="1"/>
</dbReference>
<dbReference type="Proteomes" id="UP001201812">
    <property type="component" value="Unassembled WGS sequence"/>
</dbReference>
<dbReference type="Pfam" id="PF14604">
    <property type="entry name" value="SH3_9"/>
    <property type="match status" value="1"/>
</dbReference>
<feature type="compositionally biased region" description="Polar residues" evidence="4">
    <location>
        <begin position="8"/>
        <end position="21"/>
    </location>
</feature>
<dbReference type="InterPro" id="IPR001452">
    <property type="entry name" value="SH3_domain"/>
</dbReference>
<dbReference type="PANTHER" id="PTHR45834">
    <property type="entry name" value="RHO GUANINE NUCLEOTIDE EXCHANGE FACTOR 9-RELATED"/>
    <property type="match status" value="1"/>
</dbReference>
<keyword evidence="2" id="KW-0344">Guanine-nucleotide releasing factor</keyword>
<feature type="compositionally biased region" description="Low complexity" evidence="4">
    <location>
        <begin position="191"/>
        <end position="229"/>
    </location>
</feature>
<evidence type="ECO:0000259" key="5">
    <source>
        <dbReference type="PROSITE" id="PS50002"/>
    </source>
</evidence>
<dbReference type="Pfam" id="PF22697">
    <property type="entry name" value="SOS1_NGEF_PH"/>
    <property type="match status" value="1"/>
</dbReference>
<dbReference type="InterPro" id="IPR035899">
    <property type="entry name" value="DBL_dom_sf"/>
</dbReference>
<keyword evidence="1 3" id="KW-0728">SH3 domain</keyword>
<dbReference type="GO" id="GO:0005829">
    <property type="term" value="C:cytosol"/>
    <property type="evidence" value="ECO:0007669"/>
    <property type="project" value="TreeGrafter"/>
</dbReference>
<dbReference type="SUPFAM" id="SSF48065">
    <property type="entry name" value="DBL homology domain (DH-domain)"/>
    <property type="match status" value="1"/>
</dbReference>
<dbReference type="EMBL" id="JAKKPZ010000164">
    <property type="protein sequence ID" value="KAI1699859.1"/>
    <property type="molecule type" value="Genomic_DNA"/>
</dbReference>